<sequence length="785" mass="87716">MGGTLSCAGKGYPSMREGRPQPYLPATKSQINGFVVKPRALALPLEKNNISEPDHSWRFWQRLTLRRSDRKSKSKKELKYQERNSTIPEEGKRSLEGLPDVVDQSMFRRSISLKPPPKPPRLFLFRSSTINTPRSSVTGENDRNSFVFSQAYQRGSKSFDLTKQAILENDPNKNISGAVANGQVVSDVDLTSKCPNGADIVNNNLKSKNNSKEETKDLSKVNHPETSNFPRRTPTGKIKIITPDLSSRRAINRSKLKAGDIGFSERHITFLQSAYELLCQKMDPFVIMETLRQANILNDADLIAFRGHPDKRLVCESIIQTIMDSDYSVFLSFTEVLRNCEEYIHIAFILDAMTDLYNLIYEIQCESVQDSPLLEDEKSVTFDVVYYNEDTGRVRSVVELERSRHSDNKRFSREVMNYKRSSRLSFYSMASELSLASSDDIMNTGVPMVTVSISGHNLQGEKAHALKNILPKHSCILELHLGKTHLRGEDMKHIASALQGKVGLTVLDVRLNSINNDGAGVLASVLETNKTIRQLNISSTGIDSKGCETLSEALKTNACLIELDMSFLDIGDDGCVALGNMLKLNRILRKLRLRSDNISWIGCGFLFEGIQQGKCITELDLSRNFIGDDGVEMISRHLDDISSLTELNLENCGLTSSGCALISDVIMRNKSLTNLDLSVNFIGDQGLAKLSTALERNRHIKTLGLNMCGITNDGFSKLLDILEINPTLTLLKLCYNRLGREHNNPAATSDDLRYRVRIVTSSNPKLKILLWGNSFEDSMQTTSVG</sequence>
<dbReference type="GO" id="GO:0031267">
    <property type="term" value="F:small GTPase binding"/>
    <property type="evidence" value="ECO:0007669"/>
    <property type="project" value="TreeGrafter"/>
</dbReference>
<feature type="region of interest" description="Disordered" evidence="4">
    <location>
        <begin position="203"/>
        <end position="236"/>
    </location>
</feature>
<dbReference type="AlphaFoldDB" id="A0AAE0TE44"/>
<proteinExistence type="predicted"/>
<feature type="compositionally biased region" description="Basic and acidic residues" evidence="4">
    <location>
        <begin position="210"/>
        <end position="223"/>
    </location>
</feature>
<dbReference type="EMBL" id="JAEAOA010001832">
    <property type="protein sequence ID" value="KAK3608299.1"/>
    <property type="molecule type" value="Genomic_DNA"/>
</dbReference>
<evidence type="ECO:0000256" key="3">
    <source>
        <dbReference type="ARBA" id="ARBA00022737"/>
    </source>
</evidence>
<feature type="region of interest" description="Disordered" evidence="4">
    <location>
        <begin position="1"/>
        <end position="26"/>
    </location>
</feature>
<dbReference type="SUPFAM" id="SSF47986">
    <property type="entry name" value="DEATH domain"/>
    <property type="match status" value="1"/>
</dbReference>
<dbReference type="Gene3D" id="1.10.533.10">
    <property type="entry name" value="Death Domain, Fas"/>
    <property type="match status" value="1"/>
</dbReference>
<dbReference type="PANTHER" id="PTHR24113">
    <property type="entry name" value="RAN GTPASE-ACTIVATING PROTEIN 1"/>
    <property type="match status" value="1"/>
</dbReference>
<dbReference type="SMART" id="SM00368">
    <property type="entry name" value="LRR_RI"/>
    <property type="match status" value="9"/>
</dbReference>
<comment type="caution">
    <text evidence="5">The sequence shown here is derived from an EMBL/GenBank/DDBJ whole genome shotgun (WGS) entry which is preliminary data.</text>
</comment>
<dbReference type="Proteomes" id="UP001195483">
    <property type="component" value="Unassembled WGS sequence"/>
</dbReference>
<name>A0AAE0TE44_9BIVA</name>
<gene>
    <name evidence="5" type="ORF">CHS0354_030749</name>
</gene>
<evidence type="ECO:0000313" key="5">
    <source>
        <dbReference type="EMBL" id="KAK3608299.1"/>
    </source>
</evidence>
<dbReference type="GO" id="GO:0005634">
    <property type="term" value="C:nucleus"/>
    <property type="evidence" value="ECO:0007669"/>
    <property type="project" value="TreeGrafter"/>
</dbReference>
<dbReference type="PANTHER" id="PTHR24113:SF12">
    <property type="entry name" value="RAN GTPASE-ACTIVATING PROTEIN 1"/>
    <property type="match status" value="1"/>
</dbReference>
<evidence type="ECO:0000256" key="2">
    <source>
        <dbReference type="ARBA" id="ARBA00022614"/>
    </source>
</evidence>
<dbReference type="GO" id="GO:0005096">
    <property type="term" value="F:GTPase activator activity"/>
    <property type="evidence" value="ECO:0007669"/>
    <property type="project" value="UniProtKB-KW"/>
</dbReference>
<evidence type="ECO:0000313" key="6">
    <source>
        <dbReference type="Proteomes" id="UP001195483"/>
    </source>
</evidence>
<feature type="region of interest" description="Disordered" evidence="4">
    <location>
        <begin position="71"/>
        <end position="97"/>
    </location>
</feature>
<organism evidence="5 6">
    <name type="scientific">Potamilus streckersoni</name>
    <dbReference type="NCBI Taxonomy" id="2493646"/>
    <lineage>
        <taxon>Eukaryota</taxon>
        <taxon>Metazoa</taxon>
        <taxon>Spiralia</taxon>
        <taxon>Lophotrochozoa</taxon>
        <taxon>Mollusca</taxon>
        <taxon>Bivalvia</taxon>
        <taxon>Autobranchia</taxon>
        <taxon>Heteroconchia</taxon>
        <taxon>Palaeoheterodonta</taxon>
        <taxon>Unionida</taxon>
        <taxon>Unionoidea</taxon>
        <taxon>Unionidae</taxon>
        <taxon>Ambleminae</taxon>
        <taxon>Lampsilini</taxon>
        <taxon>Potamilus</taxon>
    </lineage>
</organism>
<reference evidence="5" key="1">
    <citation type="journal article" date="2021" name="Genome Biol. Evol.">
        <title>A High-Quality Reference Genome for a Parasitic Bivalve with Doubly Uniparental Inheritance (Bivalvia: Unionida).</title>
        <authorList>
            <person name="Smith C.H."/>
        </authorList>
    </citation>
    <scope>NUCLEOTIDE SEQUENCE</scope>
    <source>
        <strain evidence="5">CHS0354</strain>
    </source>
</reference>
<dbReference type="Gene3D" id="3.80.10.10">
    <property type="entry name" value="Ribonuclease Inhibitor"/>
    <property type="match status" value="3"/>
</dbReference>
<dbReference type="GO" id="GO:0048471">
    <property type="term" value="C:perinuclear region of cytoplasm"/>
    <property type="evidence" value="ECO:0007669"/>
    <property type="project" value="TreeGrafter"/>
</dbReference>
<keyword evidence="3" id="KW-0677">Repeat</keyword>
<reference evidence="5" key="2">
    <citation type="journal article" date="2021" name="Genome Biol. Evol.">
        <title>Developing a high-quality reference genome for a parasitic bivalve with doubly uniparental inheritance (Bivalvia: Unionida).</title>
        <authorList>
            <person name="Smith C.H."/>
        </authorList>
    </citation>
    <scope>NUCLEOTIDE SEQUENCE</scope>
    <source>
        <strain evidence="5">CHS0354</strain>
        <tissue evidence="5">Mantle</tissue>
    </source>
</reference>
<dbReference type="InterPro" id="IPR027038">
    <property type="entry name" value="RanGap"/>
</dbReference>
<evidence type="ECO:0000256" key="4">
    <source>
        <dbReference type="SAM" id="MobiDB-lite"/>
    </source>
</evidence>
<keyword evidence="1" id="KW-0343">GTPase activation</keyword>
<reference evidence="5" key="3">
    <citation type="submission" date="2023-05" db="EMBL/GenBank/DDBJ databases">
        <authorList>
            <person name="Smith C.H."/>
        </authorList>
    </citation>
    <scope>NUCLEOTIDE SEQUENCE</scope>
    <source>
        <strain evidence="5">CHS0354</strain>
        <tissue evidence="5">Mantle</tissue>
    </source>
</reference>
<dbReference type="GO" id="GO:0006913">
    <property type="term" value="P:nucleocytoplasmic transport"/>
    <property type="evidence" value="ECO:0007669"/>
    <property type="project" value="TreeGrafter"/>
</dbReference>
<dbReference type="InterPro" id="IPR001611">
    <property type="entry name" value="Leu-rich_rpt"/>
</dbReference>
<dbReference type="GO" id="GO:0005829">
    <property type="term" value="C:cytosol"/>
    <property type="evidence" value="ECO:0007669"/>
    <property type="project" value="TreeGrafter"/>
</dbReference>
<dbReference type="InterPro" id="IPR011029">
    <property type="entry name" value="DEATH-like_dom_sf"/>
</dbReference>
<dbReference type="Pfam" id="PF13516">
    <property type="entry name" value="LRR_6"/>
    <property type="match status" value="7"/>
</dbReference>
<keyword evidence="2" id="KW-0433">Leucine-rich repeat</keyword>
<evidence type="ECO:0000256" key="1">
    <source>
        <dbReference type="ARBA" id="ARBA00022468"/>
    </source>
</evidence>
<dbReference type="SUPFAM" id="SSF52047">
    <property type="entry name" value="RNI-like"/>
    <property type="match status" value="1"/>
</dbReference>
<dbReference type="InterPro" id="IPR032675">
    <property type="entry name" value="LRR_dom_sf"/>
</dbReference>
<protein>
    <submittedName>
        <fullName evidence="5">Uncharacterized protein</fullName>
    </submittedName>
</protein>
<accession>A0AAE0TE44</accession>
<keyword evidence="6" id="KW-1185">Reference proteome</keyword>